<dbReference type="KEGG" id="aten:116289486"/>
<dbReference type="Gene3D" id="3.40.50.300">
    <property type="entry name" value="P-loop containing nucleotide triphosphate hydrolases"/>
    <property type="match status" value="1"/>
</dbReference>
<proteinExistence type="inferred from homology"/>
<dbReference type="GO" id="GO:0005524">
    <property type="term" value="F:ATP binding"/>
    <property type="evidence" value="ECO:0007669"/>
    <property type="project" value="UniProtKB-KW"/>
</dbReference>
<evidence type="ECO:0000259" key="13">
    <source>
        <dbReference type="Pfam" id="PF25467"/>
    </source>
</evidence>
<evidence type="ECO:0000256" key="2">
    <source>
        <dbReference type="ARBA" id="ARBA00011003"/>
    </source>
</evidence>
<dbReference type="InterPro" id="IPR027417">
    <property type="entry name" value="P-loop_NTPase"/>
</dbReference>
<evidence type="ECO:0000256" key="9">
    <source>
        <dbReference type="ARBA" id="ARBA00071212"/>
    </source>
</evidence>
<keyword evidence="3" id="KW-0698">rRNA processing</keyword>
<dbReference type="InterPro" id="IPR032319">
    <property type="entry name" value="CLP1_P"/>
</dbReference>
<reference evidence="15" key="1">
    <citation type="submission" date="2025-08" db="UniProtKB">
        <authorList>
            <consortium name="RefSeq"/>
        </authorList>
    </citation>
    <scope>IDENTIFICATION</scope>
    <source>
        <tissue evidence="15">Tentacle</tissue>
    </source>
</reference>
<keyword evidence="14" id="KW-1185">Reference proteome</keyword>
<dbReference type="InterPro" id="IPR045116">
    <property type="entry name" value="Clp1/Grc3"/>
</dbReference>
<gene>
    <name evidence="15" type="primary">LOC116289486</name>
</gene>
<feature type="domain" description="NOL9 C-terminal" evidence="13">
    <location>
        <begin position="557"/>
        <end position="662"/>
    </location>
</feature>
<dbReference type="Pfam" id="PF24419">
    <property type="entry name" value="Cupin_NOL9"/>
    <property type="match status" value="1"/>
</dbReference>
<evidence type="ECO:0000256" key="1">
    <source>
        <dbReference type="ARBA" id="ARBA00004604"/>
    </source>
</evidence>
<feature type="region of interest" description="Disordered" evidence="10">
    <location>
        <begin position="63"/>
        <end position="86"/>
    </location>
</feature>
<name>A0A6P8HAZ2_ACTTE</name>
<keyword evidence="5" id="KW-0547">Nucleotide-binding</keyword>
<evidence type="ECO:0000256" key="10">
    <source>
        <dbReference type="SAM" id="MobiDB-lite"/>
    </source>
</evidence>
<keyword evidence="6" id="KW-0418">Kinase</keyword>
<protein>
    <recommendedName>
        <fullName evidence="9">Polynucleotide 5'-hydroxyl-kinase NOL9</fullName>
    </recommendedName>
</protein>
<evidence type="ECO:0000256" key="6">
    <source>
        <dbReference type="ARBA" id="ARBA00022777"/>
    </source>
</evidence>
<dbReference type="Proteomes" id="UP000515163">
    <property type="component" value="Unplaced"/>
</dbReference>
<comment type="subcellular location">
    <subcellularLocation>
        <location evidence="1">Nucleus</location>
        <location evidence="1">Nucleolus</location>
    </subcellularLocation>
</comment>
<dbReference type="GO" id="GO:0005730">
    <property type="term" value="C:nucleolus"/>
    <property type="evidence" value="ECO:0007669"/>
    <property type="project" value="UniProtKB-SubCell"/>
</dbReference>
<evidence type="ECO:0000259" key="12">
    <source>
        <dbReference type="Pfam" id="PF24419"/>
    </source>
</evidence>
<evidence type="ECO:0000256" key="7">
    <source>
        <dbReference type="ARBA" id="ARBA00022840"/>
    </source>
</evidence>
<dbReference type="OrthoDB" id="2405412at2759"/>
<dbReference type="AlphaFoldDB" id="A0A6P8HAZ2"/>
<accession>A0A6P8HAZ2</accession>
<dbReference type="GeneID" id="116289486"/>
<dbReference type="GO" id="GO:0051731">
    <property type="term" value="F:polynucleotide 5'-hydroxyl-kinase activity"/>
    <property type="evidence" value="ECO:0007669"/>
    <property type="project" value="InterPro"/>
</dbReference>
<comment type="similarity">
    <text evidence="2">Belongs to the Clp1 family. NOL9/GRC3 subfamily.</text>
</comment>
<dbReference type="Pfam" id="PF25467">
    <property type="entry name" value="NOL9_C"/>
    <property type="match status" value="1"/>
</dbReference>
<keyword evidence="7" id="KW-0067">ATP-binding</keyword>
<dbReference type="PANTHER" id="PTHR12755:SF3">
    <property type="entry name" value="POLYNUCLEOTIDE 5'-HYDROXYL-KINASE NOL9"/>
    <property type="match status" value="1"/>
</dbReference>
<dbReference type="GO" id="GO:0000448">
    <property type="term" value="P:cleavage in ITS2 between 5.8S rRNA and LSU-rRNA of tricistronic rRNA transcript (SSU-rRNA, 5.8S rRNA, LSU-rRNA)"/>
    <property type="evidence" value="ECO:0007669"/>
    <property type="project" value="TreeGrafter"/>
</dbReference>
<keyword evidence="4" id="KW-0808">Transferase</keyword>
<dbReference type="FunCoup" id="A0A6P8HAZ2">
    <property type="interactions" value="2781"/>
</dbReference>
<keyword evidence="8" id="KW-0539">Nucleus</keyword>
<dbReference type="PANTHER" id="PTHR12755">
    <property type="entry name" value="CLEAVAGE/POLYADENYLATION FACTOR IA SUBUNIT CLP1P"/>
    <property type="match status" value="1"/>
</dbReference>
<evidence type="ECO:0000256" key="8">
    <source>
        <dbReference type="ARBA" id="ARBA00023242"/>
    </source>
</evidence>
<dbReference type="Pfam" id="PF16575">
    <property type="entry name" value="CLP1_P"/>
    <property type="match status" value="1"/>
</dbReference>
<dbReference type="InterPro" id="IPR057573">
    <property type="entry name" value="NOL9_N"/>
</dbReference>
<dbReference type="RefSeq" id="XP_031552288.1">
    <property type="nucleotide sequence ID" value="XM_031696428.1"/>
</dbReference>
<evidence type="ECO:0000313" key="14">
    <source>
        <dbReference type="Proteomes" id="UP000515163"/>
    </source>
</evidence>
<sequence length="710" mass="79235">MKKLGRFLIKSLRKGLLDVMEGSVKAIRKRKLSKGSKDVVVVGNTRGVKHRKITANKNEPKLVEKTENKKTRKKEEGENNRLDDKSILSLGQNGKGSCLLFMKRSQAVAVQGKVSIKLLQGAVDVMGYKMNTGQQICLFSPNYSSLLTIKECNTAEETQMTQTVIKDLVGAQSQQVKKTAIARAQKASSVVLMTKTESVETDFVCQFKEYEDCYDTVKDGDDNGDLNKDEKYIHKVTSPLGFMLVDAKSDRFPVYKEPDKWIDIMNSITKSPRTSSIESGRRCQCILVCGGKGVGKSSFARYVINNLLNSFSEVCYLECDVGQTEFTPPAILSLNHVTAPLLGPPITHLKWPERAHFFGDVSPKDNPNLYINSINHLYQYYEEKYEGKNIPLVVNTQGWVKGMGIALLMDVIHITHPTHIIQINSSTQTTKNLPTITRDFLDTSPGWVYPTCMEGKYQAGKILLDDLVNDLSNSDNRDVNPAITASLLSQDTNQPSHHPKIFHLTACSEDDQTSWPKFKASDHRTMDLLAYFSQILGSCATNNNTDGMSKTSMSLMECKPYRVSWSNVAVHMMHTEVPRSQVLVSLNASVVGLAVSPNAPETHEGRSDLPKFFKDTPIIECVGLGMVRNIDPNNKLFYILTPVPLDQLQRVNTLLKGNLEIPATLLLKERRPGSPYVSSEFSYDIKGAGVRKVRYNLQRKQLNSPATPKT</sequence>
<evidence type="ECO:0000256" key="3">
    <source>
        <dbReference type="ARBA" id="ARBA00022552"/>
    </source>
</evidence>
<dbReference type="InterPro" id="IPR057570">
    <property type="entry name" value="NOL9_C"/>
</dbReference>
<evidence type="ECO:0000256" key="4">
    <source>
        <dbReference type="ARBA" id="ARBA00022679"/>
    </source>
</evidence>
<dbReference type="SUPFAM" id="SSF52540">
    <property type="entry name" value="P-loop containing nucleoside triphosphate hydrolases"/>
    <property type="match status" value="1"/>
</dbReference>
<evidence type="ECO:0000256" key="5">
    <source>
        <dbReference type="ARBA" id="ARBA00022741"/>
    </source>
</evidence>
<dbReference type="InParanoid" id="A0A6P8HAZ2"/>
<feature type="domain" description="Clp1 P-loop" evidence="11">
    <location>
        <begin position="290"/>
        <end position="432"/>
    </location>
</feature>
<organism evidence="14 15">
    <name type="scientific">Actinia tenebrosa</name>
    <name type="common">Australian red waratah sea anemone</name>
    <dbReference type="NCBI Taxonomy" id="6105"/>
    <lineage>
        <taxon>Eukaryota</taxon>
        <taxon>Metazoa</taxon>
        <taxon>Cnidaria</taxon>
        <taxon>Anthozoa</taxon>
        <taxon>Hexacorallia</taxon>
        <taxon>Actiniaria</taxon>
        <taxon>Actiniidae</taxon>
        <taxon>Actinia</taxon>
    </lineage>
</organism>
<evidence type="ECO:0000259" key="11">
    <source>
        <dbReference type="Pfam" id="PF16575"/>
    </source>
</evidence>
<feature type="domain" description="NOL9 N-terminal" evidence="12">
    <location>
        <begin position="95"/>
        <end position="234"/>
    </location>
</feature>
<evidence type="ECO:0000313" key="15">
    <source>
        <dbReference type="RefSeq" id="XP_031552288.1"/>
    </source>
</evidence>